<name>A0A1T4KF86_9BACT</name>
<accession>A0A1T4KF86</accession>
<dbReference type="RefSeq" id="WP_078788802.1">
    <property type="nucleotide sequence ID" value="NZ_FUWR01000001.1"/>
</dbReference>
<evidence type="ECO:0000256" key="1">
    <source>
        <dbReference type="ARBA" id="ARBA00010641"/>
    </source>
</evidence>
<keyword evidence="7" id="KW-1185">Reference proteome</keyword>
<reference evidence="7" key="1">
    <citation type="submission" date="2017-02" db="EMBL/GenBank/DDBJ databases">
        <authorList>
            <person name="Varghese N."/>
            <person name="Submissions S."/>
        </authorList>
    </citation>
    <scope>NUCLEOTIDE SEQUENCE [LARGE SCALE GENOMIC DNA]</scope>
    <source>
        <strain evidence="7">ATCC BAA-34</strain>
    </source>
</reference>
<organism evidence="6 7">
    <name type="scientific">Trichlorobacter thiogenes</name>
    <dbReference type="NCBI Taxonomy" id="115783"/>
    <lineage>
        <taxon>Bacteria</taxon>
        <taxon>Pseudomonadati</taxon>
        <taxon>Thermodesulfobacteriota</taxon>
        <taxon>Desulfuromonadia</taxon>
        <taxon>Geobacterales</taxon>
        <taxon>Geobacteraceae</taxon>
        <taxon>Trichlorobacter</taxon>
    </lineage>
</organism>
<dbReference type="SUPFAM" id="SSF88946">
    <property type="entry name" value="Sigma2 domain of RNA polymerase sigma factors"/>
    <property type="match status" value="1"/>
</dbReference>
<sequence>MRYRRQIRLQASNREYFLDTTARLNLYLADVEKRAFRMARFAMGTDDQALDVVQDAMLEFVRRYRDKPDQEWPPLFFKVLQSKITDAHRRRSVRMRFMGWLGGNRQDDEIDDPFQEVADPREETPLRLLEQAQLGERLERVISELPLRQQQAFLLRSWEGLDVAGTAQAMGCSEGSVKTHYFRAVQVLRQKLEEYQP</sequence>
<evidence type="ECO:0000256" key="4">
    <source>
        <dbReference type="ARBA" id="ARBA00023163"/>
    </source>
</evidence>
<dbReference type="Proteomes" id="UP000190102">
    <property type="component" value="Unassembled WGS sequence"/>
</dbReference>
<protein>
    <submittedName>
        <fullName evidence="6">RNA polymerase sigma-70 factor, ECF subfamily</fullName>
    </submittedName>
</protein>
<dbReference type="InterPro" id="IPR013325">
    <property type="entry name" value="RNA_pol_sigma_r2"/>
</dbReference>
<dbReference type="CDD" id="cd06171">
    <property type="entry name" value="Sigma70_r4"/>
    <property type="match status" value="1"/>
</dbReference>
<dbReference type="STRING" id="115783.SAMN02745119_00519"/>
<dbReference type="OrthoDB" id="8684701at2"/>
<dbReference type="AlphaFoldDB" id="A0A1T4KF86"/>
<dbReference type="InterPro" id="IPR013324">
    <property type="entry name" value="RNA_pol_sigma_r3/r4-like"/>
</dbReference>
<evidence type="ECO:0000256" key="3">
    <source>
        <dbReference type="ARBA" id="ARBA00023082"/>
    </source>
</evidence>
<evidence type="ECO:0000259" key="5">
    <source>
        <dbReference type="Pfam" id="PF08281"/>
    </source>
</evidence>
<dbReference type="PANTHER" id="PTHR43133">
    <property type="entry name" value="RNA POLYMERASE ECF-TYPE SIGMA FACTO"/>
    <property type="match status" value="1"/>
</dbReference>
<keyword evidence="4" id="KW-0804">Transcription</keyword>
<dbReference type="InterPro" id="IPR036388">
    <property type="entry name" value="WH-like_DNA-bd_sf"/>
</dbReference>
<dbReference type="InterPro" id="IPR014284">
    <property type="entry name" value="RNA_pol_sigma-70_dom"/>
</dbReference>
<dbReference type="GO" id="GO:0003677">
    <property type="term" value="F:DNA binding"/>
    <property type="evidence" value="ECO:0007669"/>
    <property type="project" value="InterPro"/>
</dbReference>
<dbReference type="Pfam" id="PF08281">
    <property type="entry name" value="Sigma70_r4_2"/>
    <property type="match status" value="1"/>
</dbReference>
<gene>
    <name evidence="6" type="ORF">SAMN02745119_00519</name>
</gene>
<keyword evidence="2" id="KW-0805">Transcription regulation</keyword>
<dbReference type="GO" id="GO:0006352">
    <property type="term" value="P:DNA-templated transcription initiation"/>
    <property type="evidence" value="ECO:0007669"/>
    <property type="project" value="InterPro"/>
</dbReference>
<evidence type="ECO:0000256" key="2">
    <source>
        <dbReference type="ARBA" id="ARBA00023015"/>
    </source>
</evidence>
<dbReference type="GO" id="GO:0016987">
    <property type="term" value="F:sigma factor activity"/>
    <property type="evidence" value="ECO:0007669"/>
    <property type="project" value="UniProtKB-KW"/>
</dbReference>
<comment type="similarity">
    <text evidence="1">Belongs to the sigma-70 factor family. ECF subfamily.</text>
</comment>
<evidence type="ECO:0000313" key="7">
    <source>
        <dbReference type="Proteomes" id="UP000190102"/>
    </source>
</evidence>
<keyword evidence="3" id="KW-0731">Sigma factor</keyword>
<dbReference type="EMBL" id="FUWR01000001">
    <property type="protein sequence ID" value="SJZ41003.1"/>
    <property type="molecule type" value="Genomic_DNA"/>
</dbReference>
<dbReference type="SUPFAM" id="SSF88659">
    <property type="entry name" value="Sigma3 and sigma4 domains of RNA polymerase sigma factors"/>
    <property type="match status" value="1"/>
</dbReference>
<dbReference type="PANTHER" id="PTHR43133:SF64">
    <property type="entry name" value="ECF SIGMA FACTOR"/>
    <property type="match status" value="1"/>
</dbReference>
<dbReference type="InterPro" id="IPR013249">
    <property type="entry name" value="RNA_pol_sigma70_r4_t2"/>
</dbReference>
<dbReference type="Gene3D" id="1.10.10.10">
    <property type="entry name" value="Winged helix-like DNA-binding domain superfamily/Winged helix DNA-binding domain"/>
    <property type="match status" value="1"/>
</dbReference>
<dbReference type="NCBIfam" id="TIGR02937">
    <property type="entry name" value="sigma70-ECF"/>
    <property type="match status" value="1"/>
</dbReference>
<proteinExistence type="inferred from homology"/>
<feature type="domain" description="RNA polymerase sigma factor 70 region 4 type 2" evidence="5">
    <location>
        <begin position="136"/>
        <end position="186"/>
    </location>
</feature>
<evidence type="ECO:0000313" key="6">
    <source>
        <dbReference type="EMBL" id="SJZ41003.1"/>
    </source>
</evidence>
<dbReference type="NCBIfam" id="NF006550">
    <property type="entry name" value="PRK09047.1"/>
    <property type="match status" value="1"/>
</dbReference>
<dbReference type="InterPro" id="IPR039425">
    <property type="entry name" value="RNA_pol_sigma-70-like"/>
</dbReference>
<dbReference type="Gene3D" id="1.10.1740.10">
    <property type="match status" value="1"/>
</dbReference>